<keyword evidence="2" id="KW-1185">Reference proteome</keyword>
<proteinExistence type="predicted"/>
<dbReference type="RefSeq" id="WP_147128253.1">
    <property type="nucleotide sequence ID" value="NZ_BJXA01000002.1"/>
</dbReference>
<gene>
    <name evidence="1" type="ORF">NN4_04480</name>
</gene>
<dbReference type="Gene3D" id="3.30.230.10">
    <property type="match status" value="1"/>
</dbReference>
<organism evidence="1 2">
    <name type="scientific">Nocardia ninae NBRC 108245</name>
    <dbReference type="NCBI Taxonomy" id="1210091"/>
    <lineage>
        <taxon>Bacteria</taxon>
        <taxon>Bacillati</taxon>
        <taxon>Actinomycetota</taxon>
        <taxon>Actinomycetes</taxon>
        <taxon>Mycobacteriales</taxon>
        <taxon>Nocardiaceae</taxon>
        <taxon>Nocardia</taxon>
    </lineage>
</organism>
<sequence length="141" mass="14764">MTDPVALPSKRGHYRLQRQKGGIGYFGQVTVAVGAATKPARGQAVWAVDPADTSSIQPRFDPELVDAALRGAEDGLGLLSRIGVDVSNLVVHVTHVQLNLTDIEETAVRTAAALAVAGSHAPSGRFSAAYDGGWRPVVNPL</sequence>
<evidence type="ECO:0000313" key="2">
    <source>
        <dbReference type="Proteomes" id="UP000321424"/>
    </source>
</evidence>
<dbReference type="Proteomes" id="UP000321424">
    <property type="component" value="Unassembled WGS sequence"/>
</dbReference>
<comment type="caution">
    <text evidence="1">The sequence shown here is derived from an EMBL/GenBank/DDBJ whole genome shotgun (WGS) entry which is preliminary data.</text>
</comment>
<protein>
    <submittedName>
        <fullName evidence="1">Uncharacterized protein</fullName>
    </submittedName>
</protein>
<dbReference type="InterPro" id="IPR014721">
    <property type="entry name" value="Ribsml_uS5_D2-typ_fold_subgr"/>
</dbReference>
<name>A0A511M5M8_9NOCA</name>
<dbReference type="OrthoDB" id="3628307at2"/>
<dbReference type="AlphaFoldDB" id="A0A511M5M8"/>
<evidence type="ECO:0000313" key="1">
    <source>
        <dbReference type="EMBL" id="GEM35929.1"/>
    </source>
</evidence>
<reference evidence="1 2" key="1">
    <citation type="submission" date="2019-07" db="EMBL/GenBank/DDBJ databases">
        <title>Whole genome shotgun sequence of Nocardia ninae NBRC 108245.</title>
        <authorList>
            <person name="Hosoyama A."/>
            <person name="Uohara A."/>
            <person name="Ohji S."/>
            <person name="Ichikawa N."/>
        </authorList>
    </citation>
    <scope>NUCLEOTIDE SEQUENCE [LARGE SCALE GENOMIC DNA]</scope>
    <source>
        <strain evidence="1 2">NBRC 108245</strain>
    </source>
</reference>
<dbReference type="EMBL" id="BJXA01000002">
    <property type="protein sequence ID" value="GEM35929.1"/>
    <property type="molecule type" value="Genomic_DNA"/>
</dbReference>
<accession>A0A511M5M8</accession>